<dbReference type="eggNOG" id="COG1802">
    <property type="taxonomic scope" value="Bacteria"/>
</dbReference>
<dbReference type="SUPFAM" id="SSF46785">
    <property type="entry name" value="Winged helix' DNA-binding domain"/>
    <property type="match status" value="1"/>
</dbReference>
<keyword evidence="2" id="KW-0238">DNA-binding</keyword>
<evidence type="ECO:0000256" key="3">
    <source>
        <dbReference type="ARBA" id="ARBA00023163"/>
    </source>
</evidence>
<dbReference type="AlphaFoldDB" id="E1TI22"/>
<dbReference type="GO" id="GO:0003677">
    <property type="term" value="F:DNA binding"/>
    <property type="evidence" value="ECO:0007669"/>
    <property type="project" value="UniProtKB-KW"/>
</dbReference>
<dbReference type="GO" id="GO:0003700">
    <property type="term" value="F:DNA-binding transcription factor activity"/>
    <property type="evidence" value="ECO:0007669"/>
    <property type="project" value="InterPro"/>
</dbReference>
<proteinExistence type="predicted"/>
<dbReference type="Gene3D" id="1.10.10.10">
    <property type="entry name" value="Winged helix-like DNA-binding domain superfamily/Winged helix DNA-binding domain"/>
    <property type="match status" value="1"/>
</dbReference>
<sequence>MSSKSLASRGHRHIKFLLTDVLTVTDSHCRNPFILGSCVKDTTRSTSSRADHVYFSVRDDIFDMRLLPGDRLTEGSIADRFGVSRTPAREALQRLQSDGLMRGYVRGGWEVVPIDFKRFEDLYEMRKLIETYSVSRLFGPDRSLSETARQMLDRLDGIWNVPEAQRVRDGREMVALDEAFHEALVSAAGNAELTAAMQRVTDRIRVVRRLDLVYGDCIDETYDEHVAILAAIRDLAADRAVELLGRHIEGSRAEVRTLTTERLQRARTASEPHSAPYAPPRLRGTI</sequence>
<evidence type="ECO:0000313" key="6">
    <source>
        <dbReference type="EMBL" id="ADN61883.1"/>
    </source>
</evidence>
<keyword evidence="3" id="KW-0804">Transcription</keyword>
<dbReference type="SMART" id="SM00895">
    <property type="entry name" value="FCD"/>
    <property type="match status" value="1"/>
</dbReference>
<feature type="region of interest" description="Disordered" evidence="4">
    <location>
        <begin position="264"/>
        <end position="286"/>
    </location>
</feature>
<dbReference type="PANTHER" id="PTHR43537">
    <property type="entry name" value="TRANSCRIPTIONAL REGULATOR, GNTR FAMILY"/>
    <property type="match status" value="1"/>
</dbReference>
<accession>E1TI22</accession>
<keyword evidence="1" id="KW-0805">Transcription regulation</keyword>
<dbReference type="InterPro" id="IPR036388">
    <property type="entry name" value="WH-like_DNA-bd_sf"/>
</dbReference>
<dbReference type="PROSITE" id="PS50949">
    <property type="entry name" value="HTH_GNTR"/>
    <property type="match status" value="1"/>
</dbReference>
<gene>
    <name evidence="6" type="ordered locus">BC1003_5974</name>
</gene>
<dbReference type="SMART" id="SM00345">
    <property type="entry name" value="HTH_GNTR"/>
    <property type="match status" value="1"/>
</dbReference>
<dbReference type="EMBL" id="CP002218">
    <property type="protein sequence ID" value="ADN61883.1"/>
    <property type="molecule type" value="Genomic_DNA"/>
</dbReference>
<dbReference type="InterPro" id="IPR008920">
    <property type="entry name" value="TF_FadR/GntR_C"/>
</dbReference>
<evidence type="ECO:0000256" key="4">
    <source>
        <dbReference type="SAM" id="MobiDB-lite"/>
    </source>
</evidence>
<dbReference type="Pfam" id="PF00392">
    <property type="entry name" value="GntR"/>
    <property type="match status" value="1"/>
</dbReference>
<evidence type="ECO:0000256" key="2">
    <source>
        <dbReference type="ARBA" id="ARBA00023125"/>
    </source>
</evidence>
<dbReference type="PANTHER" id="PTHR43537:SF45">
    <property type="entry name" value="GNTR FAMILY REGULATORY PROTEIN"/>
    <property type="match status" value="1"/>
</dbReference>
<dbReference type="SUPFAM" id="SSF48008">
    <property type="entry name" value="GntR ligand-binding domain-like"/>
    <property type="match status" value="1"/>
</dbReference>
<evidence type="ECO:0000259" key="5">
    <source>
        <dbReference type="PROSITE" id="PS50949"/>
    </source>
</evidence>
<protein>
    <submittedName>
        <fullName evidence="6">Transcriptional regulator, GntR family</fullName>
    </submittedName>
</protein>
<organism evidence="6">
    <name type="scientific">Burkholderia sp. (strain CCGE1003)</name>
    <dbReference type="NCBI Taxonomy" id="640512"/>
    <lineage>
        <taxon>Bacteria</taxon>
        <taxon>Pseudomonadati</taxon>
        <taxon>Pseudomonadota</taxon>
        <taxon>Betaproteobacteria</taxon>
        <taxon>Burkholderiales</taxon>
        <taxon>Burkholderiaceae</taxon>
        <taxon>Burkholderia</taxon>
    </lineage>
</organism>
<dbReference type="STRING" id="640512.BC1003_5974"/>
<dbReference type="HOGENOM" id="CLU_017584_5_2_4"/>
<dbReference type="Gene3D" id="1.20.120.530">
    <property type="entry name" value="GntR ligand-binding domain-like"/>
    <property type="match status" value="1"/>
</dbReference>
<dbReference type="InterPro" id="IPR036390">
    <property type="entry name" value="WH_DNA-bd_sf"/>
</dbReference>
<dbReference type="PRINTS" id="PR00035">
    <property type="entry name" value="HTHGNTR"/>
</dbReference>
<reference evidence="6" key="1">
    <citation type="submission" date="2010-09" db="EMBL/GenBank/DDBJ databases">
        <title>Complete sequence of chromosome2 of Burkholderia sp. CCGE1003.</title>
        <authorList>
            <consortium name="US DOE Joint Genome Institute"/>
            <person name="Lucas S."/>
            <person name="Copeland A."/>
            <person name="Lapidus A."/>
            <person name="Cheng J.-F."/>
            <person name="Bruce D."/>
            <person name="Goodwin L."/>
            <person name="Pitluck S."/>
            <person name="Daligault H."/>
            <person name="Davenport K."/>
            <person name="Detter J.C."/>
            <person name="Han C."/>
            <person name="Tapia R."/>
            <person name="Land M."/>
            <person name="Hauser L."/>
            <person name="Jeffries C."/>
            <person name="Kyrpides N."/>
            <person name="Ivanova N."/>
            <person name="Ovchinnikova G."/>
            <person name="Martinez-Romero E."/>
            <person name="Rogel M.A."/>
            <person name="Auchtung J."/>
            <person name="Tiedje J.M."/>
            <person name="Woyke T."/>
        </authorList>
    </citation>
    <scope>NUCLEOTIDE SEQUENCE</scope>
    <source>
        <strain evidence="6">CCGE1003</strain>
    </source>
</reference>
<evidence type="ECO:0000256" key="1">
    <source>
        <dbReference type="ARBA" id="ARBA00023015"/>
    </source>
</evidence>
<dbReference type="Pfam" id="PF07729">
    <property type="entry name" value="FCD"/>
    <property type="match status" value="1"/>
</dbReference>
<dbReference type="CDD" id="cd07377">
    <property type="entry name" value="WHTH_GntR"/>
    <property type="match status" value="1"/>
</dbReference>
<name>E1TI22_BURSG</name>
<dbReference type="InterPro" id="IPR011711">
    <property type="entry name" value="GntR_C"/>
</dbReference>
<dbReference type="KEGG" id="bgf:BC1003_5974"/>
<dbReference type="InterPro" id="IPR000524">
    <property type="entry name" value="Tscrpt_reg_HTH_GntR"/>
</dbReference>
<feature type="domain" description="HTH gntR-type" evidence="5">
    <location>
        <begin position="47"/>
        <end position="114"/>
    </location>
</feature>